<dbReference type="HAMAP" id="MF_01547">
    <property type="entry name" value="RNA_methyltr_E"/>
    <property type="match status" value="1"/>
</dbReference>
<dbReference type="InterPro" id="IPR029063">
    <property type="entry name" value="SAM-dependent_MTases_sf"/>
</dbReference>
<feature type="domain" description="Ribosomal RNA methyltransferase FtsJ" evidence="9">
    <location>
        <begin position="21"/>
        <end position="241"/>
    </location>
</feature>
<dbReference type="PANTHER" id="PTHR10920">
    <property type="entry name" value="RIBOSOMAL RNA METHYLTRANSFERASE"/>
    <property type="match status" value="1"/>
</dbReference>
<dbReference type="InterPro" id="IPR050082">
    <property type="entry name" value="RNA_methyltr_RlmE"/>
</dbReference>
<dbReference type="InterPro" id="IPR015507">
    <property type="entry name" value="rRNA-MeTfrase_E"/>
</dbReference>
<evidence type="ECO:0000256" key="2">
    <source>
        <dbReference type="ARBA" id="ARBA00022603"/>
    </source>
</evidence>
<dbReference type="GO" id="GO:0005737">
    <property type="term" value="C:cytoplasm"/>
    <property type="evidence" value="ECO:0007669"/>
    <property type="project" value="UniProtKB-SubCell"/>
</dbReference>
<accession>A0A6G1SAS0</accession>
<keyword evidence="3 7" id="KW-0808">Transferase</keyword>
<feature type="binding site" evidence="7">
    <location>
        <position position="133"/>
    </location>
    <ligand>
        <name>S-adenosyl-L-methionine</name>
        <dbReference type="ChEBI" id="CHEBI:59789"/>
    </ligand>
</feature>
<keyword evidence="5 7" id="KW-0819">tRNA processing</keyword>
<name>A0A6G1SAS0_9ACAR</name>
<dbReference type="InterPro" id="IPR002877">
    <property type="entry name" value="RNA_MeTrfase_FtsJ_dom"/>
</dbReference>
<evidence type="ECO:0000256" key="6">
    <source>
        <dbReference type="ARBA" id="ARBA00048902"/>
    </source>
</evidence>
<evidence type="ECO:0000256" key="1">
    <source>
        <dbReference type="ARBA" id="ARBA00022490"/>
    </source>
</evidence>
<proteinExistence type="inferred from homology"/>
<dbReference type="Pfam" id="PF01728">
    <property type="entry name" value="FtsJ"/>
    <property type="match status" value="1"/>
</dbReference>
<evidence type="ECO:0000256" key="8">
    <source>
        <dbReference type="PIRSR" id="PIRSR005461-1"/>
    </source>
</evidence>
<reference evidence="10" key="1">
    <citation type="submission" date="2018-10" db="EMBL/GenBank/DDBJ databases">
        <title>Transcriptome assembly of Aceria tosichella (Wheat curl mite) Type 2.</title>
        <authorList>
            <person name="Scully E.D."/>
            <person name="Geib S.M."/>
            <person name="Palmer N.A."/>
            <person name="Gupta A.K."/>
            <person name="Sarath G."/>
            <person name="Tatineni S."/>
        </authorList>
    </citation>
    <scope>NUCLEOTIDE SEQUENCE</scope>
    <source>
        <strain evidence="10">LincolnNE</strain>
    </source>
</reference>
<organism evidence="10">
    <name type="scientific">Aceria tosichella</name>
    <name type="common">wheat curl mite</name>
    <dbReference type="NCBI Taxonomy" id="561515"/>
    <lineage>
        <taxon>Eukaryota</taxon>
        <taxon>Metazoa</taxon>
        <taxon>Ecdysozoa</taxon>
        <taxon>Arthropoda</taxon>
        <taxon>Chelicerata</taxon>
        <taxon>Arachnida</taxon>
        <taxon>Acari</taxon>
        <taxon>Acariformes</taxon>
        <taxon>Trombidiformes</taxon>
        <taxon>Prostigmata</taxon>
        <taxon>Eupodina</taxon>
        <taxon>Eriophyoidea</taxon>
        <taxon>Eriophyidae</taxon>
        <taxon>Eriophyinae</taxon>
        <taxon>Aceriini</taxon>
        <taxon>Aceria</taxon>
    </lineage>
</organism>
<feature type="binding site" evidence="7">
    <location>
        <position position="117"/>
    </location>
    <ligand>
        <name>S-adenosyl-L-methionine</name>
        <dbReference type="ChEBI" id="CHEBI:59789"/>
    </ligand>
</feature>
<dbReference type="PIRSF" id="PIRSF005461">
    <property type="entry name" value="23S_rRNA_mtase"/>
    <property type="match status" value="1"/>
</dbReference>
<feature type="binding site" evidence="7">
    <location>
        <position position="55"/>
    </location>
    <ligand>
        <name>S-adenosyl-L-methionine</name>
        <dbReference type="ChEBI" id="CHEBI:59789"/>
    </ligand>
</feature>
<feature type="binding site" evidence="7">
    <location>
        <position position="53"/>
    </location>
    <ligand>
        <name>S-adenosyl-L-methionine</name>
        <dbReference type="ChEBI" id="CHEBI:59789"/>
    </ligand>
</feature>
<dbReference type="GO" id="GO:0002181">
    <property type="term" value="P:cytoplasmic translation"/>
    <property type="evidence" value="ECO:0007669"/>
    <property type="project" value="UniProtKB-UniRule"/>
</dbReference>
<comment type="similarity">
    <text evidence="7">Belongs to the class I-like SAM-binding methyltransferase superfamily. RNA methyltransferase RlmE family. TRM7 subfamily.</text>
</comment>
<evidence type="ECO:0000256" key="4">
    <source>
        <dbReference type="ARBA" id="ARBA00022691"/>
    </source>
</evidence>
<evidence type="ECO:0000259" key="9">
    <source>
        <dbReference type="Pfam" id="PF01728"/>
    </source>
</evidence>
<comment type="subcellular location">
    <subcellularLocation>
        <location evidence="7">Cytoplasm</location>
    </subcellularLocation>
</comment>
<keyword evidence="2 7" id="KW-0489">Methyltransferase</keyword>
<dbReference type="PANTHER" id="PTHR10920:SF12">
    <property type="entry name" value="TRNA (CYTIDINE(32)_GUANOSINE(34)-2'-O)-METHYLTRANSFERASE-RELATED"/>
    <property type="match status" value="1"/>
</dbReference>
<dbReference type="AlphaFoldDB" id="A0A6G1SAS0"/>
<dbReference type="GO" id="GO:0002128">
    <property type="term" value="P:tRNA nucleoside ribose methylation"/>
    <property type="evidence" value="ECO:0007669"/>
    <property type="project" value="UniProtKB-UniRule"/>
</dbReference>
<comment type="catalytic activity">
    <reaction evidence="6 7">
        <text>cytidine(32)/guanosine(34) in tRNA + 2 S-adenosyl-L-methionine = 2'-O-methylcytidine(32)/2'-O-methylguanosine(34) in tRNA + 2 S-adenosyl-L-homocysteine + 2 H(+)</text>
        <dbReference type="Rhea" id="RHEA:42396"/>
        <dbReference type="Rhea" id="RHEA-COMP:10246"/>
        <dbReference type="Rhea" id="RHEA-COMP:10247"/>
        <dbReference type="ChEBI" id="CHEBI:15378"/>
        <dbReference type="ChEBI" id="CHEBI:57856"/>
        <dbReference type="ChEBI" id="CHEBI:59789"/>
        <dbReference type="ChEBI" id="CHEBI:74269"/>
        <dbReference type="ChEBI" id="CHEBI:74445"/>
        <dbReference type="ChEBI" id="CHEBI:74495"/>
        <dbReference type="ChEBI" id="CHEBI:82748"/>
        <dbReference type="EC" id="2.1.1.205"/>
    </reaction>
</comment>
<keyword evidence="1 7" id="KW-0963">Cytoplasm</keyword>
<sequence>MGKSSKDKQDVFYRLAKEEGWRARSAFKLLQINEQFGLFDGVSRAVDLCAAPGSWSQVLTRKLRMRKKTTTDTTTITTTTTTTTTITPEATAPSLKIDDSDQPDHLGKDHVKILAVDIQTMAPIDGVTIIQGDITRFETADKIINEFKGAKAQLVVCDGAPDVTGQHDLDEFMQSQLLLAALNITTFIIEEGGTFVAKIFRGKDISVMVIQFRLFFEQVQVIKPKSSRALSIEAFICCRNFKLPPNYKPQMFDLLTDFTTGDLQNHYHEMDCNARMIIPFLMCGDLQPLGGGSSASG</sequence>
<dbReference type="EC" id="2.1.1.205" evidence="7"/>
<evidence type="ECO:0000256" key="3">
    <source>
        <dbReference type="ARBA" id="ARBA00022679"/>
    </source>
</evidence>
<evidence type="ECO:0000256" key="5">
    <source>
        <dbReference type="ARBA" id="ARBA00022694"/>
    </source>
</evidence>
<feature type="active site" description="Proton acceptor" evidence="7 8">
    <location>
        <position position="198"/>
    </location>
</feature>
<gene>
    <name evidence="10" type="primary">FTSJ1</name>
    <name evidence="10" type="ORF">g.3624</name>
</gene>
<evidence type="ECO:0000313" key="10">
    <source>
        <dbReference type="EMBL" id="MDE47616.1"/>
    </source>
</evidence>
<dbReference type="GO" id="GO:0106340">
    <property type="term" value="F:tRNA (guanosine(34)-2'-O)-methyltransferase activity"/>
    <property type="evidence" value="ECO:0007669"/>
    <property type="project" value="UniProtKB-ARBA"/>
</dbReference>
<dbReference type="Gene3D" id="3.40.50.150">
    <property type="entry name" value="Vaccinia Virus protein VP39"/>
    <property type="match status" value="1"/>
</dbReference>
<keyword evidence="4 7" id="KW-0949">S-adenosyl-L-methionine</keyword>
<dbReference type="SUPFAM" id="SSF53335">
    <property type="entry name" value="S-adenosyl-L-methionine-dependent methyltransferases"/>
    <property type="match status" value="1"/>
</dbReference>
<evidence type="ECO:0000256" key="7">
    <source>
        <dbReference type="HAMAP-Rule" id="MF_03162"/>
    </source>
</evidence>
<dbReference type="HAMAP" id="MF_03162">
    <property type="entry name" value="RNA_methyltr_E_TRM7"/>
    <property type="match status" value="1"/>
</dbReference>
<comment type="function">
    <text evidence="7">Methylates the 2'-O-ribose of nucleotides at positions 32 and 34 of the tRNA anticodon loop of substrate tRNAs.</text>
</comment>
<dbReference type="InterPro" id="IPR028590">
    <property type="entry name" value="RNA_methyltr_E_TRM7"/>
</dbReference>
<feature type="binding site" evidence="7">
    <location>
        <position position="158"/>
    </location>
    <ligand>
        <name>S-adenosyl-L-methionine</name>
        <dbReference type="ChEBI" id="CHEBI:59789"/>
    </ligand>
</feature>
<dbReference type="EMBL" id="GGYP01002845">
    <property type="protein sequence ID" value="MDE47616.1"/>
    <property type="molecule type" value="Transcribed_RNA"/>
</dbReference>
<protein>
    <recommendedName>
        <fullName evidence="7">Putative tRNA (cytidine(32)/guanosine(34)-2'-O)-methyltransferase</fullName>
        <ecNumber evidence="7">2.1.1.205</ecNumber>
    </recommendedName>
    <alternativeName>
        <fullName evidence="7">2'-O-ribose RNA methyltransferase TRM7 homolog</fullName>
    </alternativeName>
</protein>